<dbReference type="Pfam" id="PF18153">
    <property type="entry name" value="Cap15_CD_rec"/>
    <property type="match status" value="1"/>
</dbReference>
<protein>
    <recommendedName>
        <fullName evidence="2">CD-NTase-associated protein 15 domain-containing protein</fullName>
    </recommendedName>
</protein>
<comment type="caution">
    <text evidence="3">The sequence shown here is derived from an EMBL/GenBank/DDBJ whole genome shotgun (WGS) entry which is preliminary data.</text>
</comment>
<feature type="transmembrane region" description="Helical" evidence="1">
    <location>
        <begin position="39"/>
        <end position="57"/>
    </location>
</feature>
<evidence type="ECO:0000256" key="1">
    <source>
        <dbReference type="SAM" id="Phobius"/>
    </source>
</evidence>
<keyword evidence="1" id="KW-0472">Membrane</keyword>
<dbReference type="RefSeq" id="WP_066852942.1">
    <property type="nucleotide sequence ID" value="NZ_JXMS01000005.1"/>
</dbReference>
<dbReference type="AlphaFoldDB" id="A0A1B7XI32"/>
<evidence type="ECO:0000313" key="3">
    <source>
        <dbReference type="EMBL" id="OBQ55187.1"/>
    </source>
</evidence>
<organism evidence="3 4">
    <name type="scientific">Halodesulfovibrio spirochaetisodalis</name>
    <dbReference type="NCBI Taxonomy" id="1560234"/>
    <lineage>
        <taxon>Bacteria</taxon>
        <taxon>Pseudomonadati</taxon>
        <taxon>Thermodesulfobacteriota</taxon>
        <taxon>Desulfovibrionia</taxon>
        <taxon>Desulfovibrionales</taxon>
        <taxon>Desulfovibrionaceae</taxon>
        <taxon>Halodesulfovibrio</taxon>
    </lineage>
</organism>
<dbReference type="EMBL" id="JXMS01000005">
    <property type="protein sequence ID" value="OBQ55187.1"/>
    <property type="molecule type" value="Genomic_DNA"/>
</dbReference>
<reference evidence="3 4" key="1">
    <citation type="submission" date="2015-01" db="EMBL/GenBank/DDBJ databases">
        <title>Desulfovibrio sp. JC271 draft genome sequence.</title>
        <authorList>
            <person name="Shivani Y."/>
            <person name="Subhash Y."/>
            <person name="Sasikala C."/>
            <person name="Ramana C.V."/>
        </authorList>
    </citation>
    <scope>NUCLEOTIDE SEQUENCE [LARGE SCALE GENOMIC DNA]</scope>
    <source>
        <strain evidence="3 4">JC271</strain>
    </source>
</reference>
<dbReference type="OrthoDB" id="1430668at2"/>
<dbReference type="InterPro" id="IPR041208">
    <property type="entry name" value="Cap15"/>
</dbReference>
<feature type="domain" description="CD-NTase-associated protein 15" evidence="2">
    <location>
        <begin position="72"/>
        <end position="174"/>
    </location>
</feature>
<dbReference type="Proteomes" id="UP000091979">
    <property type="component" value="Unassembled WGS sequence"/>
</dbReference>
<keyword evidence="1" id="KW-1133">Transmembrane helix</keyword>
<keyword evidence="4" id="KW-1185">Reference proteome</keyword>
<sequence length="201" mass="23312">MTSDEVKKVVFLSSCFCIVSTLIIYFLNGQKLTLDTLKNLSSVLSVVSVFWAMYFAFGWKLPYVKKILPKTNLNGTWIGEYKANSEGKEYEGKIGLAIRQKFFSIKITSFTIRFQNYSYLERVVNENENGVLQLDYVYTQDENDDVEERVRKGVTEIKLVAPDKMSGYFWTNANSNGRICVTFKSRNHYNSFEEIENEENE</sequence>
<feature type="transmembrane region" description="Helical" evidence="1">
    <location>
        <begin position="9"/>
        <end position="27"/>
    </location>
</feature>
<proteinExistence type="predicted"/>
<name>A0A1B7XI32_9BACT</name>
<dbReference type="STRING" id="1560234.SP90_04260"/>
<accession>A0A1B7XI32</accession>
<evidence type="ECO:0000313" key="4">
    <source>
        <dbReference type="Proteomes" id="UP000091979"/>
    </source>
</evidence>
<evidence type="ECO:0000259" key="2">
    <source>
        <dbReference type="Pfam" id="PF18153"/>
    </source>
</evidence>
<dbReference type="PATRIC" id="fig|1560234.3.peg.2801"/>
<gene>
    <name evidence="3" type="ORF">SP90_04260</name>
</gene>
<keyword evidence="1" id="KW-0812">Transmembrane</keyword>